<reference evidence="3 4" key="1">
    <citation type="submission" date="2018-09" db="EMBL/GenBank/DDBJ databases">
        <title>The draft genome of Acinetobacter spp. strains.</title>
        <authorList>
            <person name="Qin J."/>
            <person name="Feng Y."/>
            <person name="Zong Z."/>
        </authorList>
    </citation>
    <scope>NUCLEOTIDE SEQUENCE [LARGE SCALE GENOMIC DNA]</scope>
    <source>
        <strain evidence="3 4">WCHAc060012</strain>
    </source>
</reference>
<accession>A0A3A8E684</accession>
<dbReference type="Proteomes" id="UP000282388">
    <property type="component" value="Unassembled WGS sequence"/>
</dbReference>
<gene>
    <name evidence="3" type="ORF">D7V32_14025</name>
</gene>
<feature type="signal peptide" evidence="1">
    <location>
        <begin position="1"/>
        <end position="22"/>
    </location>
</feature>
<dbReference type="EMBL" id="RAXV01000035">
    <property type="protein sequence ID" value="RKG29689.1"/>
    <property type="molecule type" value="Genomic_DNA"/>
</dbReference>
<proteinExistence type="predicted"/>
<dbReference type="RefSeq" id="WP_120403463.1">
    <property type="nucleotide sequence ID" value="NZ_RAXV01000035.1"/>
</dbReference>
<dbReference type="OrthoDB" id="6693761at2"/>
<keyword evidence="1" id="KW-0732">Signal</keyword>
<organism evidence="3 4">
    <name type="scientific">Acinetobacter tianfuensis</name>
    <dbReference type="NCBI Taxonomy" id="2419603"/>
    <lineage>
        <taxon>Bacteria</taxon>
        <taxon>Pseudomonadati</taxon>
        <taxon>Pseudomonadota</taxon>
        <taxon>Gammaproteobacteria</taxon>
        <taxon>Moraxellales</taxon>
        <taxon>Moraxellaceae</taxon>
        <taxon>Acinetobacter</taxon>
    </lineage>
</organism>
<dbReference type="InterPro" id="IPR007893">
    <property type="entry name" value="Spore_coat_U/FanG"/>
</dbReference>
<feature type="domain" description="Spore coat protein U/FanG" evidence="2">
    <location>
        <begin position="27"/>
        <end position="157"/>
    </location>
</feature>
<comment type="caution">
    <text evidence="3">The sequence shown here is derived from an EMBL/GenBank/DDBJ whole genome shotgun (WGS) entry which is preliminary data.</text>
</comment>
<evidence type="ECO:0000313" key="4">
    <source>
        <dbReference type="Proteomes" id="UP000282388"/>
    </source>
</evidence>
<feature type="chain" id="PRO_5017470421" description="Spore coat protein U/FanG domain-containing protein" evidence="1">
    <location>
        <begin position="23"/>
        <end position="161"/>
    </location>
</feature>
<name>A0A3A8E684_9GAMM</name>
<dbReference type="Pfam" id="PF05229">
    <property type="entry name" value="SCPU"/>
    <property type="match status" value="1"/>
</dbReference>
<evidence type="ECO:0000259" key="2">
    <source>
        <dbReference type="Pfam" id="PF05229"/>
    </source>
</evidence>
<dbReference type="AlphaFoldDB" id="A0A3A8E684"/>
<evidence type="ECO:0000313" key="3">
    <source>
        <dbReference type="EMBL" id="RKG29689.1"/>
    </source>
</evidence>
<sequence length="161" mass="16928">MNSLLKLSSALLLSSSAFCTYAANQSVTVNYTLTIPPSCTLSSTTPVINKTLPVDGTNVDADFSIKCNVAYMLDIKSANSTGANTSVVRHKDNTSSTIPYNISVTGGRTPVVVNGTPSTVPAQASTTDDKYILSAKLASGLTTPNYLAGEYKDTVTINMNY</sequence>
<keyword evidence="4" id="KW-1185">Reference proteome</keyword>
<protein>
    <recommendedName>
        <fullName evidence="2">Spore coat protein U/FanG domain-containing protein</fullName>
    </recommendedName>
</protein>
<evidence type="ECO:0000256" key="1">
    <source>
        <dbReference type="SAM" id="SignalP"/>
    </source>
</evidence>